<dbReference type="Proteomes" id="UP000504636">
    <property type="component" value="Unplaced"/>
</dbReference>
<evidence type="ECO:0000313" key="3">
    <source>
        <dbReference type="Proteomes" id="UP000504636"/>
    </source>
</evidence>
<protein>
    <submittedName>
        <fullName evidence="2 4">Uncharacterized protein</fullName>
    </submittedName>
</protein>
<sequence length="320" mass="34061">MSRRREQVSTSALLTGLRLASWTGRLRARKRMLEARGEATGGWQAAARVDCCFRAAVPQTVQPVGRRGGDVAAGEAVGAAWRAASGAGGSVGGGDRYYEGREEENKGGEREECTPGLEGVRLPSAVEALCAARDRRPENLHAAWPAATSSLLRAGLNWGSGMPFHLCIAARAPRPGCLSPANPAAANTPDSPRKTLDRALRDNNKTAFVPAHALRLARRCVPASPLVVRLLAAAAFLSCRRPPRSSPPTSPIRPTPRRHSGQRERRKKHGGRSMVQSGSGGSHVSLLGPLRRLPASLPSAGDLRPLSRRPLRELGPKPTP</sequence>
<reference evidence="4" key="3">
    <citation type="submission" date="2025-04" db="UniProtKB">
        <authorList>
            <consortium name="RefSeq"/>
        </authorList>
    </citation>
    <scope>IDENTIFICATION</scope>
    <source>
        <strain evidence="4">CBS 304.34</strain>
    </source>
</reference>
<feature type="region of interest" description="Disordered" evidence="1">
    <location>
        <begin position="94"/>
        <end position="116"/>
    </location>
</feature>
<accession>A0A6A6Z8G9</accession>
<feature type="compositionally biased region" description="Pro residues" evidence="1">
    <location>
        <begin position="244"/>
        <end position="254"/>
    </location>
</feature>
<evidence type="ECO:0000256" key="1">
    <source>
        <dbReference type="SAM" id="MobiDB-lite"/>
    </source>
</evidence>
<feature type="compositionally biased region" description="Basic and acidic residues" evidence="1">
    <location>
        <begin position="310"/>
        <end position="320"/>
    </location>
</feature>
<organism evidence="2">
    <name type="scientific">Mytilinidion resinicola</name>
    <dbReference type="NCBI Taxonomy" id="574789"/>
    <lineage>
        <taxon>Eukaryota</taxon>
        <taxon>Fungi</taxon>
        <taxon>Dikarya</taxon>
        <taxon>Ascomycota</taxon>
        <taxon>Pezizomycotina</taxon>
        <taxon>Dothideomycetes</taxon>
        <taxon>Pleosporomycetidae</taxon>
        <taxon>Mytilinidiales</taxon>
        <taxon>Mytilinidiaceae</taxon>
        <taxon>Mytilinidion</taxon>
    </lineage>
</organism>
<dbReference type="RefSeq" id="XP_033584385.1">
    <property type="nucleotide sequence ID" value="XM_033721626.1"/>
</dbReference>
<evidence type="ECO:0000313" key="4">
    <source>
        <dbReference type="RefSeq" id="XP_033584385.1"/>
    </source>
</evidence>
<name>A0A6A6Z8G9_9PEZI</name>
<feature type="compositionally biased region" description="Basic and acidic residues" evidence="1">
    <location>
        <begin position="96"/>
        <end position="113"/>
    </location>
</feature>
<dbReference type="EMBL" id="MU003692">
    <property type="protein sequence ID" value="KAF2817421.1"/>
    <property type="molecule type" value="Genomic_DNA"/>
</dbReference>
<gene>
    <name evidence="2 4" type="ORF">BDZ99DRAFT_470430</name>
</gene>
<feature type="region of interest" description="Disordered" evidence="1">
    <location>
        <begin position="240"/>
        <end position="320"/>
    </location>
</feature>
<reference evidence="4" key="2">
    <citation type="submission" date="2020-04" db="EMBL/GenBank/DDBJ databases">
        <authorList>
            <consortium name="NCBI Genome Project"/>
        </authorList>
    </citation>
    <scope>NUCLEOTIDE SEQUENCE</scope>
    <source>
        <strain evidence="4">CBS 304.34</strain>
    </source>
</reference>
<reference evidence="2 4" key="1">
    <citation type="journal article" date="2020" name="Stud. Mycol.">
        <title>101 Dothideomycetes genomes: a test case for predicting lifestyles and emergence of pathogens.</title>
        <authorList>
            <person name="Haridas S."/>
            <person name="Albert R."/>
            <person name="Binder M."/>
            <person name="Bloem J."/>
            <person name="Labutti K."/>
            <person name="Salamov A."/>
            <person name="Andreopoulos B."/>
            <person name="Baker S."/>
            <person name="Barry K."/>
            <person name="Bills G."/>
            <person name="Bluhm B."/>
            <person name="Cannon C."/>
            <person name="Castanera R."/>
            <person name="Culley D."/>
            <person name="Daum C."/>
            <person name="Ezra D."/>
            <person name="Gonzalez J."/>
            <person name="Henrissat B."/>
            <person name="Kuo A."/>
            <person name="Liang C."/>
            <person name="Lipzen A."/>
            <person name="Lutzoni F."/>
            <person name="Magnuson J."/>
            <person name="Mondo S."/>
            <person name="Nolan M."/>
            <person name="Ohm R."/>
            <person name="Pangilinan J."/>
            <person name="Park H.-J."/>
            <person name="Ramirez L."/>
            <person name="Alfaro M."/>
            <person name="Sun H."/>
            <person name="Tritt A."/>
            <person name="Yoshinaga Y."/>
            <person name="Zwiers L.-H."/>
            <person name="Turgeon B."/>
            <person name="Goodwin S."/>
            <person name="Spatafora J."/>
            <person name="Crous P."/>
            <person name="Grigoriev I."/>
        </authorList>
    </citation>
    <scope>NUCLEOTIDE SEQUENCE</scope>
    <source>
        <strain evidence="2 4">CBS 304.34</strain>
    </source>
</reference>
<dbReference type="AlphaFoldDB" id="A0A6A6Z8G9"/>
<dbReference type="GeneID" id="54462519"/>
<proteinExistence type="predicted"/>
<evidence type="ECO:0000313" key="2">
    <source>
        <dbReference type="EMBL" id="KAF2817421.1"/>
    </source>
</evidence>
<feature type="compositionally biased region" description="Basic residues" evidence="1">
    <location>
        <begin position="255"/>
        <end position="271"/>
    </location>
</feature>
<keyword evidence="3" id="KW-1185">Reference proteome</keyword>